<evidence type="ECO:0000313" key="3">
    <source>
        <dbReference type="EMBL" id="KAH7025708.1"/>
    </source>
</evidence>
<evidence type="ECO:0000256" key="1">
    <source>
        <dbReference type="SAM" id="MobiDB-lite"/>
    </source>
</evidence>
<feature type="region of interest" description="Disordered" evidence="1">
    <location>
        <begin position="209"/>
        <end position="235"/>
    </location>
</feature>
<feature type="domain" description="2EXR" evidence="2">
    <location>
        <begin position="9"/>
        <end position="93"/>
    </location>
</feature>
<dbReference type="Pfam" id="PF20150">
    <property type="entry name" value="2EXR"/>
    <property type="match status" value="1"/>
</dbReference>
<dbReference type="Proteomes" id="UP000756346">
    <property type="component" value="Unassembled WGS sequence"/>
</dbReference>
<gene>
    <name evidence="3" type="ORF">B0I36DRAFT_328954</name>
</gene>
<sequence length="396" mass="45142">MDAEQSPLFPQFALLPAELRLRIWSFAAPRRTIPVRLKQDLDAWNWASNLDWWMHYNVVPDGQGPSVIPAVLLVNTEARREAIKQYRQPLRIERDHVKRGIRRSREPELDQNLDQQSSKSFDKMCDASSVKPFHEFCDVLEWAETWRWHRDAMTNTTPLFLGACLSVRHVSIEYALWMFGHLETLAKAAMSKRHPTSLQTITVTINQPRERRQTQYRLAKRPRASQPYPRTSVNTDLGKDTVEEAEAAIAKAGAVTFDPGATEPQNEFALFQVTRPADLNDREVASACLNQLRSESERLFDVAYRLYTESSSGHDDTIPGRLLSDVAEWCEKLNLQAVDPFSRGLSVDFTIPSHGTCSPEYGLPGVAAEAWMSRCLRQTDWDKVWDRRGAPSASSM</sequence>
<dbReference type="PANTHER" id="PTHR35910">
    <property type="entry name" value="2EXR DOMAIN-CONTAINING PROTEIN"/>
    <property type="match status" value="1"/>
</dbReference>
<accession>A0A9P9BLX9</accession>
<comment type="caution">
    <text evidence="3">The sequence shown here is derived from an EMBL/GenBank/DDBJ whole genome shotgun (WGS) entry which is preliminary data.</text>
</comment>
<proteinExistence type="predicted"/>
<dbReference type="OrthoDB" id="3469466at2759"/>
<dbReference type="EMBL" id="JAGTJQ010000008">
    <property type="protein sequence ID" value="KAH7025708.1"/>
    <property type="molecule type" value="Genomic_DNA"/>
</dbReference>
<evidence type="ECO:0000259" key="2">
    <source>
        <dbReference type="Pfam" id="PF20150"/>
    </source>
</evidence>
<protein>
    <recommendedName>
        <fullName evidence="2">2EXR domain-containing protein</fullName>
    </recommendedName>
</protein>
<dbReference type="AlphaFoldDB" id="A0A9P9BLX9"/>
<evidence type="ECO:0000313" key="4">
    <source>
        <dbReference type="Proteomes" id="UP000756346"/>
    </source>
</evidence>
<dbReference type="InterPro" id="IPR045518">
    <property type="entry name" value="2EXR"/>
</dbReference>
<dbReference type="RefSeq" id="XP_046008925.1">
    <property type="nucleotide sequence ID" value="XM_046154654.1"/>
</dbReference>
<name>A0A9P9BLX9_9PEZI</name>
<dbReference type="GeneID" id="70184200"/>
<organism evidence="3 4">
    <name type="scientific">Microdochium trichocladiopsis</name>
    <dbReference type="NCBI Taxonomy" id="1682393"/>
    <lineage>
        <taxon>Eukaryota</taxon>
        <taxon>Fungi</taxon>
        <taxon>Dikarya</taxon>
        <taxon>Ascomycota</taxon>
        <taxon>Pezizomycotina</taxon>
        <taxon>Sordariomycetes</taxon>
        <taxon>Xylariomycetidae</taxon>
        <taxon>Xylariales</taxon>
        <taxon>Microdochiaceae</taxon>
        <taxon>Microdochium</taxon>
    </lineage>
</organism>
<dbReference type="PANTHER" id="PTHR35910:SF6">
    <property type="entry name" value="2EXR DOMAIN-CONTAINING PROTEIN"/>
    <property type="match status" value="1"/>
</dbReference>
<keyword evidence="4" id="KW-1185">Reference proteome</keyword>
<reference evidence="3" key="1">
    <citation type="journal article" date="2021" name="Nat. Commun.">
        <title>Genetic determinants of endophytism in the Arabidopsis root mycobiome.</title>
        <authorList>
            <person name="Mesny F."/>
            <person name="Miyauchi S."/>
            <person name="Thiergart T."/>
            <person name="Pickel B."/>
            <person name="Atanasova L."/>
            <person name="Karlsson M."/>
            <person name="Huettel B."/>
            <person name="Barry K.W."/>
            <person name="Haridas S."/>
            <person name="Chen C."/>
            <person name="Bauer D."/>
            <person name="Andreopoulos W."/>
            <person name="Pangilinan J."/>
            <person name="LaButti K."/>
            <person name="Riley R."/>
            <person name="Lipzen A."/>
            <person name="Clum A."/>
            <person name="Drula E."/>
            <person name="Henrissat B."/>
            <person name="Kohler A."/>
            <person name="Grigoriev I.V."/>
            <person name="Martin F.M."/>
            <person name="Hacquard S."/>
        </authorList>
    </citation>
    <scope>NUCLEOTIDE SEQUENCE</scope>
    <source>
        <strain evidence="3">MPI-CAGE-CH-0230</strain>
    </source>
</reference>